<dbReference type="GO" id="GO:0043565">
    <property type="term" value="F:sequence-specific DNA binding"/>
    <property type="evidence" value="ECO:0007669"/>
    <property type="project" value="InterPro"/>
</dbReference>
<dbReference type="FunFam" id="2.30.30.140:FF:000010">
    <property type="entry name" value="MBT domain-containing protein 1 isoform X1"/>
    <property type="match status" value="1"/>
</dbReference>
<evidence type="ECO:0000256" key="5">
    <source>
        <dbReference type="PROSITE-ProRule" id="PRU00459"/>
    </source>
</evidence>
<evidence type="ECO:0000313" key="10">
    <source>
        <dbReference type="Proteomes" id="UP000008227"/>
    </source>
</evidence>
<dbReference type="SUPFAM" id="SSF47769">
    <property type="entry name" value="SAM/Pointed domain"/>
    <property type="match status" value="1"/>
</dbReference>
<dbReference type="Gene3D" id="2.30.30.140">
    <property type="match status" value="3"/>
</dbReference>
<reference evidence="9" key="3">
    <citation type="submission" date="2025-09" db="UniProtKB">
        <authorList>
            <consortium name="Ensembl"/>
        </authorList>
    </citation>
    <scope>IDENTIFICATION</scope>
</reference>
<dbReference type="PANTHER" id="PTHR12247">
    <property type="entry name" value="POLYCOMB GROUP PROTEIN"/>
    <property type="match status" value="1"/>
</dbReference>
<dbReference type="PROSITE" id="PS51079">
    <property type="entry name" value="MBT"/>
    <property type="match status" value="3"/>
</dbReference>
<keyword evidence="2" id="KW-0678">Repressor</keyword>
<organism evidence="9 10">
    <name type="scientific">Sus scrofa</name>
    <name type="common">Pig</name>
    <dbReference type="NCBI Taxonomy" id="9823"/>
    <lineage>
        <taxon>Eukaryota</taxon>
        <taxon>Metazoa</taxon>
        <taxon>Chordata</taxon>
        <taxon>Craniata</taxon>
        <taxon>Vertebrata</taxon>
        <taxon>Euteleostomi</taxon>
        <taxon>Mammalia</taxon>
        <taxon>Eutheria</taxon>
        <taxon>Laurasiatheria</taxon>
        <taxon>Artiodactyla</taxon>
        <taxon>Suina</taxon>
        <taxon>Suidae</taxon>
        <taxon>Sus</taxon>
    </lineage>
</organism>
<dbReference type="Pfam" id="PF02820">
    <property type="entry name" value="MBT"/>
    <property type="match status" value="3"/>
</dbReference>
<gene>
    <name evidence="9" type="primary">SFMBT2</name>
</gene>
<feature type="region of interest" description="Disordered" evidence="6">
    <location>
        <begin position="1"/>
        <end position="38"/>
    </location>
</feature>
<feature type="compositionally biased region" description="Acidic residues" evidence="6">
    <location>
        <begin position="552"/>
        <end position="572"/>
    </location>
</feature>
<dbReference type="GO" id="GO:0005634">
    <property type="term" value="C:nucleus"/>
    <property type="evidence" value="ECO:0007669"/>
    <property type="project" value="UniProtKB-SubCell"/>
</dbReference>
<evidence type="ECO:0000259" key="8">
    <source>
        <dbReference type="SMART" id="SM00454"/>
    </source>
</evidence>
<dbReference type="SMART" id="SM00454">
    <property type="entry name" value="SAM"/>
    <property type="match status" value="1"/>
</dbReference>
<dbReference type="Gene3D" id="3.90.1150.190">
    <property type="entry name" value="SLED domain"/>
    <property type="match status" value="1"/>
</dbReference>
<dbReference type="GO" id="GO:0003714">
    <property type="term" value="F:transcription corepressor activity"/>
    <property type="evidence" value="ECO:0007669"/>
    <property type="project" value="InterPro"/>
</dbReference>
<evidence type="ECO:0000256" key="6">
    <source>
        <dbReference type="SAM" id="MobiDB-lite"/>
    </source>
</evidence>
<reference evidence="9" key="1">
    <citation type="journal article" date="2020" name="Gigascience">
        <title>An improved pig reference genome sequence to enable pig genetics and genomics research.</title>
        <authorList>
            <person name="Warr A."/>
            <person name="Affara N."/>
            <person name="Aken B."/>
            <person name="Beiki H."/>
            <person name="Bickhart D.M."/>
            <person name="Billis K."/>
            <person name="Chow W."/>
            <person name="Eory L."/>
            <person name="Finlayson H.A."/>
            <person name="Flicek P."/>
            <person name="Giron C.G."/>
            <person name="Griffin D.K."/>
            <person name="Hall R."/>
            <person name="Hannum G."/>
            <person name="Hourlier T."/>
            <person name="Howe K."/>
            <person name="Hume D.A."/>
            <person name="Izuogu O."/>
            <person name="Kim K."/>
            <person name="Koren S."/>
            <person name="Liu H."/>
            <person name="Manchanda N."/>
            <person name="Martin F.J."/>
            <person name="Nonneman D.J."/>
            <person name="O'Connor R.E."/>
            <person name="Phillippy A.M."/>
            <person name="Rohrer G.A."/>
            <person name="Rosen B.D."/>
            <person name="Rund L.A."/>
            <person name="Sargent C.A."/>
            <person name="Schook L.B."/>
            <person name="Schroeder S.G."/>
            <person name="Schwartz A.S."/>
            <person name="Skinner B.M."/>
            <person name="Talbot R."/>
            <person name="Tseng E."/>
            <person name="Tuggle C.K."/>
            <person name="Watson M."/>
            <person name="Smith T.P.L."/>
            <person name="Archibald A.L."/>
        </authorList>
    </citation>
    <scope>NUCLEOTIDE SEQUENCE [LARGE SCALE GENOMIC DNA]</scope>
    <source>
        <strain evidence="9">Duroc</strain>
    </source>
</reference>
<dbReference type="InterPro" id="IPR038348">
    <property type="entry name" value="SLED_sf"/>
</dbReference>
<feature type="domain" description="PNT" evidence="7">
    <location>
        <begin position="640"/>
        <end position="723"/>
    </location>
</feature>
<evidence type="ECO:0000256" key="3">
    <source>
        <dbReference type="ARBA" id="ARBA00022737"/>
    </source>
</evidence>
<dbReference type="InterPro" id="IPR004092">
    <property type="entry name" value="Mbt"/>
</dbReference>
<evidence type="ECO:0000256" key="4">
    <source>
        <dbReference type="ARBA" id="ARBA00023242"/>
    </source>
</evidence>
<feature type="region of interest" description="Disordered" evidence="6">
    <location>
        <begin position="511"/>
        <end position="650"/>
    </location>
</feature>
<feature type="repeat" description="MBT" evidence="5">
    <location>
        <begin position="152"/>
        <end position="256"/>
    </location>
</feature>
<dbReference type="InterPro" id="IPR021987">
    <property type="entry name" value="SLED"/>
</dbReference>
<feature type="repeat" description="MBT" evidence="5">
    <location>
        <begin position="44"/>
        <end position="144"/>
    </location>
</feature>
<dbReference type="Gene3D" id="1.10.150.50">
    <property type="entry name" value="Transcription Factor, Ets-1"/>
    <property type="match status" value="1"/>
</dbReference>
<evidence type="ECO:0000259" key="7">
    <source>
        <dbReference type="SMART" id="SM00251"/>
    </source>
</evidence>
<keyword evidence="3" id="KW-0677">Repeat</keyword>
<dbReference type="SMART" id="SM00251">
    <property type="entry name" value="SAM_PNT"/>
    <property type="match status" value="1"/>
</dbReference>
<name>A0A8W4FH59_PIG</name>
<proteinExistence type="predicted"/>
<feature type="repeat" description="MBT" evidence="5">
    <location>
        <begin position="266"/>
        <end position="372"/>
    </location>
</feature>
<reference evidence="9" key="2">
    <citation type="submission" date="2025-08" db="UniProtKB">
        <authorList>
            <consortium name="Ensembl"/>
        </authorList>
    </citation>
    <scope>IDENTIFICATION</scope>
</reference>
<dbReference type="CDD" id="cd20112">
    <property type="entry name" value="MBT_SFMBT2_rpt1"/>
    <property type="match status" value="1"/>
</dbReference>
<dbReference type="PANTHER" id="PTHR12247:SF62">
    <property type="entry name" value="SCM-LIKE WITH FOUR MBT DOMAINS PROTEIN 2"/>
    <property type="match status" value="1"/>
</dbReference>
<accession>A0A8W4FH59</accession>
<dbReference type="GeneTree" id="ENSGT00940000158123"/>
<dbReference type="Pfam" id="PF00536">
    <property type="entry name" value="SAM_1"/>
    <property type="match status" value="1"/>
</dbReference>
<comment type="subcellular location">
    <subcellularLocation>
        <location evidence="1">Nucleus</location>
    </subcellularLocation>
</comment>
<dbReference type="CDD" id="cd09581">
    <property type="entry name" value="SAM_Scm-like-4MBT1_2"/>
    <property type="match status" value="1"/>
</dbReference>
<dbReference type="FunFam" id="2.30.30.140:FF:000070">
    <property type="entry name" value="Scm like with four mbt domains 2"/>
    <property type="match status" value="1"/>
</dbReference>
<keyword evidence="10" id="KW-1185">Reference proteome</keyword>
<dbReference type="InterPro" id="IPR003118">
    <property type="entry name" value="Pointed_dom"/>
</dbReference>
<protein>
    <submittedName>
        <fullName evidence="9">Scm like with four mbt domains 2</fullName>
    </submittedName>
</protein>
<dbReference type="Proteomes" id="UP000008227">
    <property type="component" value="Chromosome 10"/>
</dbReference>
<feature type="compositionally biased region" description="Basic and acidic residues" evidence="6">
    <location>
        <begin position="602"/>
        <end position="613"/>
    </location>
</feature>
<feature type="compositionally biased region" description="Basic and acidic residues" evidence="6">
    <location>
        <begin position="18"/>
        <end position="30"/>
    </location>
</feature>
<evidence type="ECO:0000256" key="1">
    <source>
        <dbReference type="ARBA" id="ARBA00004123"/>
    </source>
</evidence>
<dbReference type="FunFam" id="2.30.30.140:FF:000041">
    <property type="entry name" value="Scm-like with four mbt domains 1, isoform CRA_b"/>
    <property type="match status" value="1"/>
</dbReference>
<evidence type="ECO:0000313" key="9">
    <source>
        <dbReference type="Ensembl" id="ENSSSCP00000078211.1"/>
    </source>
</evidence>
<evidence type="ECO:0000256" key="2">
    <source>
        <dbReference type="ARBA" id="ARBA00022491"/>
    </source>
</evidence>
<dbReference type="InterPro" id="IPR047354">
    <property type="entry name" value="MBT_SFMBT2_rpt3"/>
</dbReference>
<dbReference type="InterPro" id="IPR013761">
    <property type="entry name" value="SAM/pointed_sf"/>
</dbReference>
<dbReference type="SMART" id="SM00561">
    <property type="entry name" value="MBT"/>
    <property type="match status" value="3"/>
</dbReference>
<keyword evidence="4" id="KW-0539">Nucleus</keyword>
<dbReference type="InterPro" id="IPR047353">
    <property type="entry name" value="MBT_SFMBT2_rpt1"/>
</dbReference>
<dbReference type="CDD" id="cd20116">
    <property type="entry name" value="MBT_SFMBT2_rpt3"/>
    <property type="match status" value="1"/>
</dbReference>
<dbReference type="InterPro" id="IPR037604">
    <property type="entry name" value="Scm-like-4MBT1/2_SAM"/>
</dbReference>
<dbReference type="GO" id="GO:0042393">
    <property type="term" value="F:histone binding"/>
    <property type="evidence" value="ECO:0007669"/>
    <property type="project" value="InterPro"/>
</dbReference>
<dbReference type="Ensembl" id="ENSSSCT00000103859.1">
    <property type="protein sequence ID" value="ENSSSCP00000078211.1"/>
    <property type="gene ID" value="ENSSSCG00000024480.4"/>
</dbReference>
<feature type="compositionally biased region" description="Low complexity" evidence="6">
    <location>
        <begin position="1"/>
        <end position="17"/>
    </location>
</feature>
<dbReference type="CDD" id="cd20114">
    <property type="entry name" value="MBT_SFMBT2_rpt2"/>
    <property type="match status" value="1"/>
</dbReference>
<dbReference type="Pfam" id="PF12140">
    <property type="entry name" value="SLED"/>
    <property type="match status" value="1"/>
</dbReference>
<dbReference type="InterPro" id="IPR001660">
    <property type="entry name" value="SAM"/>
</dbReference>
<feature type="domain" description="SAM" evidence="8">
    <location>
        <begin position="656"/>
        <end position="722"/>
    </location>
</feature>
<sequence length="729" mass="82057">METSVSVSSTQDPSSSPLEKHPSSADRNGDLDSEGGSGLEEAGFNWGEYLEETGASAAPHTSFKHVEISIQSNFQPGMKLEVANKKNPDTYWVATVITTCGQLLLLRYCGYGEDRRADFWCDVVIADLHPVGWCTQNNKTLMPPDAIKEKYTDWTEFLIRDLTGSRTAPASLLEGPLRGKGPLDLITVGSLLELQDSQNPFQYWIVSVIDNVGGRLRLRYVGLEDTESYDQWLFYLDYRLRPVGWCQENKYRMDPPSEIYPLKTDSEWRCSLEKSLIDAAKCPLPMEVFKDHADLRSHFFTVGMKLEAVNMSEPSHVCPASVTKVFNSHFFQVTIDDLRPEPSKLSMLCHADSLGILPVQWCLKNGVSLTPPKGYSGQDFDWADYHKQRGTEEAPPFCFRNVLSLIINAAYKPGRVLRELQLVEDPRWNFQEETLKAKYRGKTYRAVAKIVRTSDQVADFCRRVCAKLECCPNLFSPVLVSENCPENCSIHTKTKYTYYYGKRKKIVKPPIGESTVESGHPKPARRRKRRKSIFVQKKRRSSTVDFVAGSGEESEEEDADAMDDDTGSEETGSELRDDQTDTSSAEVPPARPRRAVTLRSGSEPERHVPVERTRRGRRAQAAPGTEGAPGGPTASQEAAEETKQEEEERLVLESNPLEWTVTDVVRFIKLTDCAPLAKIFQEQDIDGQALLLLTLPTVQECMELKLGPAVKLCHQIERVRVAFYAQYAN</sequence>
<feature type="compositionally biased region" description="Basic residues" evidence="6">
    <location>
        <begin position="522"/>
        <end position="541"/>
    </location>
</feature>
<dbReference type="InterPro" id="IPR050548">
    <property type="entry name" value="PcG_chromatin_remod_factors"/>
</dbReference>
<feature type="compositionally biased region" description="Low complexity" evidence="6">
    <location>
        <begin position="621"/>
        <end position="637"/>
    </location>
</feature>
<dbReference type="SUPFAM" id="SSF63748">
    <property type="entry name" value="Tudor/PWWP/MBT"/>
    <property type="match status" value="3"/>
</dbReference>
<dbReference type="AlphaFoldDB" id="A0A8W4FH59"/>